<dbReference type="InterPro" id="IPR011076">
    <property type="entry name" value="Malate_synth_sf"/>
</dbReference>
<dbReference type="Proteomes" id="UP000008120">
    <property type="component" value="Chromosome"/>
</dbReference>
<dbReference type="NCBIfam" id="TIGR01344">
    <property type="entry name" value="malate_syn_A"/>
    <property type="match status" value="1"/>
</dbReference>
<gene>
    <name evidence="10" type="ORF">HGMM_F16D08C02</name>
</gene>
<dbReference type="GO" id="GO:0006099">
    <property type="term" value="P:tricarboxylic acid cycle"/>
    <property type="evidence" value="ECO:0007669"/>
    <property type="project" value="UniProtKB-KW"/>
</dbReference>
<dbReference type="FunFam" id="1.20.1220.12:FF:000001">
    <property type="entry name" value="Malate synthase"/>
    <property type="match status" value="1"/>
</dbReference>
<evidence type="ECO:0000256" key="1">
    <source>
        <dbReference type="ARBA" id="ARBA00006394"/>
    </source>
</evidence>
<dbReference type="PANTHER" id="PTHR42902:SF1">
    <property type="entry name" value="MALATE SYNTHASE 1-RELATED"/>
    <property type="match status" value="1"/>
</dbReference>
<dbReference type="Gene3D" id="3.20.20.360">
    <property type="entry name" value="Malate synthase, domain 3"/>
    <property type="match status" value="1"/>
</dbReference>
<dbReference type="PANTHER" id="PTHR42902">
    <property type="entry name" value="MALATE SYNTHASE"/>
    <property type="match status" value="1"/>
</dbReference>
<comment type="catalytic activity">
    <reaction evidence="6">
        <text>glyoxylate + acetyl-CoA + H2O = (S)-malate + CoA + H(+)</text>
        <dbReference type="Rhea" id="RHEA:18181"/>
        <dbReference type="ChEBI" id="CHEBI:15377"/>
        <dbReference type="ChEBI" id="CHEBI:15378"/>
        <dbReference type="ChEBI" id="CHEBI:15589"/>
        <dbReference type="ChEBI" id="CHEBI:36655"/>
        <dbReference type="ChEBI" id="CHEBI:57287"/>
        <dbReference type="ChEBI" id="CHEBI:57288"/>
        <dbReference type="EC" id="2.3.3.9"/>
    </reaction>
</comment>
<dbReference type="FunFam" id="3.20.20.360:FF:000001">
    <property type="entry name" value="Malate synthase"/>
    <property type="match status" value="1"/>
</dbReference>
<dbReference type="InterPro" id="IPR006252">
    <property type="entry name" value="Malate_synthA"/>
</dbReference>
<keyword evidence="5" id="KW-0808">Transferase</keyword>
<reference evidence="10 11" key="2">
    <citation type="journal article" date="2011" name="Nucleic Acids Res.">
        <title>Insights into the evolution of Archaea and eukaryotic protein modifier systems revealed by the genome of a novel archaeal group.</title>
        <authorList>
            <person name="Nunoura T."/>
            <person name="Takaki Y."/>
            <person name="Kakuta J."/>
            <person name="Nishi S."/>
            <person name="Sugahara J."/>
            <person name="Kazama H."/>
            <person name="Chee G."/>
            <person name="Hattori M."/>
            <person name="Kanai A."/>
            <person name="Atomi H."/>
            <person name="Takai K."/>
            <person name="Takami H."/>
        </authorList>
    </citation>
    <scope>NUCLEOTIDE SEQUENCE [LARGE SCALE GENOMIC DNA]</scope>
</reference>
<dbReference type="InterPro" id="IPR001465">
    <property type="entry name" value="Malate_synthase_TIM"/>
</dbReference>
<sequence length="527" mass="59865">MTGDLSSIQFKEVDKKYLTVLSKDAVDFLQRLVENHGPELRRLLAKREEAAEALRRGARLDFPAETAEIRASGWKVSDIPADLSVRHVEITGPVDRKMMINALNSGADAYMADFEDSFSPVWSQTLDGQINLMDAVRKTIEYRSPDGKLYTLADKTATLLVRPRGLHLVEKNMRINGSPVPAPLFDFGLYLFHNAAELRRRGTGPYFYIPKLEHYLEARWWANVFADAEKTLNLPRGTIKCSVLIETVTAAFQMDEILYELRDYVTALNLGRWDYIFSFIKRLGHDPRYLMPDRSHLTMDKHFLKSAALLMVKTCHRRGAYAIGGMAAQVPIRGNPEAQERAFAKVREDKLREISQGFDGAWVAHPDLVPLVKSLFAENLKAPNQLHVKHENLVITADDLLKVPEGERTAEGMRANMEVGLRYLESWLRGNGCVAINFLMEDAATFEIARALIWQWIRHGARLADGRTVTPQVFEEELGKVLQKLRGEMGPAYRGTKFEQAAEILRKTVLSNEFIEFTPPIAYEYLQ</sequence>
<dbReference type="InterPro" id="IPR048355">
    <property type="entry name" value="MS_C"/>
</dbReference>
<keyword evidence="3" id="KW-0329">Glyoxylate bypass</keyword>
<protein>
    <recommendedName>
        <fullName evidence="2">malate synthase</fullName>
        <ecNumber evidence="2">2.3.3.9</ecNumber>
    </recommendedName>
</protein>
<evidence type="ECO:0000259" key="7">
    <source>
        <dbReference type="Pfam" id="PF01274"/>
    </source>
</evidence>
<evidence type="ECO:0000256" key="3">
    <source>
        <dbReference type="ARBA" id="ARBA00022435"/>
    </source>
</evidence>
<dbReference type="InterPro" id="IPR048356">
    <property type="entry name" value="MS_N"/>
</dbReference>
<proteinExistence type="inferred from homology"/>
<dbReference type="Gene3D" id="1.20.1220.12">
    <property type="entry name" value="Malate synthase, domain III"/>
    <property type="match status" value="1"/>
</dbReference>
<keyword evidence="4" id="KW-0816">Tricarboxylic acid cycle</keyword>
<evidence type="ECO:0000256" key="5">
    <source>
        <dbReference type="ARBA" id="ARBA00022679"/>
    </source>
</evidence>
<dbReference type="AlphaFoldDB" id="E6N308"/>
<evidence type="ECO:0000259" key="8">
    <source>
        <dbReference type="Pfam" id="PF20656"/>
    </source>
</evidence>
<dbReference type="EC" id="2.3.3.9" evidence="2"/>
<dbReference type="Pfam" id="PF20659">
    <property type="entry name" value="MS_C"/>
    <property type="match status" value="1"/>
</dbReference>
<dbReference type="SUPFAM" id="SSF51645">
    <property type="entry name" value="Malate synthase G"/>
    <property type="match status" value="1"/>
</dbReference>
<dbReference type="PIRSF" id="PIRSF001363">
    <property type="entry name" value="Malate_synth"/>
    <property type="match status" value="1"/>
</dbReference>
<dbReference type="InterPro" id="IPR046363">
    <property type="entry name" value="MS_N_TIM-barrel_dom"/>
</dbReference>
<feature type="domain" description="Malate synthase N-terminal" evidence="8">
    <location>
        <begin position="11"/>
        <end position="67"/>
    </location>
</feature>
<name>E6N308_CALS0</name>
<comment type="similarity">
    <text evidence="1">Belongs to the malate synthase family.</text>
</comment>
<evidence type="ECO:0000313" key="11">
    <source>
        <dbReference type="Proteomes" id="UP000008120"/>
    </source>
</evidence>
<evidence type="ECO:0000256" key="4">
    <source>
        <dbReference type="ARBA" id="ARBA00022532"/>
    </source>
</evidence>
<evidence type="ECO:0000313" key="10">
    <source>
        <dbReference type="EMBL" id="BAJ46714.1"/>
    </source>
</evidence>
<dbReference type="Pfam" id="PF01274">
    <property type="entry name" value="MS_TIM-barrel"/>
    <property type="match status" value="1"/>
</dbReference>
<dbReference type="GO" id="GO:0004474">
    <property type="term" value="F:malate synthase activity"/>
    <property type="evidence" value="ECO:0007669"/>
    <property type="project" value="UniProtKB-EC"/>
</dbReference>
<organism evidence="10 11">
    <name type="scientific">Caldiarchaeum subterraneum</name>
    <dbReference type="NCBI Taxonomy" id="311458"/>
    <lineage>
        <taxon>Archaea</taxon>
        <taxon>Nitrososphaerota</taxon>
        <taxon>Candidatus Caldarchaeales</taxon>
        <taxon>Candidatus Caldarchaeaceae</taxon>
        <taxon>Candidatus Caldarchaeum</taxon>
    </lineage>
</organism>
<dbReference type="InterPro" id="IPR044856">
    <property type="entry name" value="Malate_synth_C_sf"/>
</dbReference>
<dbReference type="GO" id="GO:0005737">
    <property type="term" value="C:cytoplasm"/>
    <property type="evidence" value="ECO:0007669"/>
    <property type="project" value="TreeGrafter"/>
</dbReference>
<dbReference type="CDD" id="cd00727">
    <property type="entry name" value="malate_synt_A"/>
    <property type="match status" value="1"/>
</dbReference>
<evidence type="ECO:0000256" key="2">
    <source>
        <dbReference type="ARBA" id="ARBA00012636"/>
    </source>
</evidence>
<dbReference type="EMBL" id="AP011689">
    <property type="protein sequence ID" value="BAJ46714.1"/>
    <property type="molecule type" value="Genomic_DNA"/>
</dbReference>
<accession>E6N308</accession>
<evidence type="ECO:0000259" key="9">
    <source>
        <dbReference type="Pfam" id="PF20659"/>
    </source>
</evidence>
<reference evidence="10 11" key="1">
    <citation type="journal article" date="2005" name="Environ. Microbiol.">
        <title>Genetic and functional properties of uncultivated thermophilic crenarchaeotes from a subsurface gold mine as revealed by analysis of genome fragments.</title>
        <authorList>
            <person name="Nunoura T."/>
            <person name="Hirayama H."/>
            <person name="Takami H."/>
            <person name="Oida H."/>
            <person name="Nishi S."/>
            <person name="Shimamura S."/>
            <person name="Suzuki Y."/>
            <person name="Inagaki F."/>
            <person name="Takai K."/>
            <person name="Nealson K.H."/>
            <person name="Horikoshi K."/>
        </authorList>
    </citation>
    <scope>NUCLEOTIDE SEQUENCE [LARGE SCALE GENOMIC DNA]</scope>
</reference>
<feature type="domain" description="Malate synthase TIM barrel" evidence="7">
    <location>
        <begin position="158"/>
        <end position="402"/>
    </location>
</feature>
<evidence type="ECO:0000256" key="6">
    <source>
        <dbReference type="ARBA" id="ARBA00047918"/>
    </source>
</evidence>
<dbReference type="GO" id="GO:0006097">
    <property type="term" value="P:glyoxylate cycle"/>
    <property type="evidence" value="ECO:0007669"/>
    <property type="project" value="UniProtKB-KW"/>
</dbReference>
<feature type="domain" description="Malate synthase C-terminal" evidence="9">
    <location>
        <begin position="407"/>
        <end position="524"/>
    </location>
</feature>
<dbReference type="Pfam" id="PF20656">
    <property type="entry name" value="MS_N"/>
    <property type="match status" value="1"/>
</dbReference>